<proteinExistence type="predicted"/>
<dbReference type="SUPFAM" id="SSF47413">
    <property type="entry name" value="lambda repressor-like DNA-binding domains"/>
    <property type="match status" value="1"/>
</dbReference>
<feature type="domain" description="HTH cro/C1-type" evidence="1">
    <location>
        <begin position="18"/>
        <end position="57"/>
    </location>
</feature>
<dbReference type="Proteomes" id="UP000316626">
    <property type="component" value="Unassembled WGS sequence"/>
</dbReference>
<dbReference type="Gene3D" id="1.10.260.40">
    <property type="entry name" value="lambda repressor-like DNA-binding domains"/>
    <property type="match status" value="1"/>
</dbReference>
<dbReference type="GO" id="GO:0003677">
    <property type="term" value="F:DNA binding"/>
    <property type="evidence" value="ECO:0007669"/>
    <property type="project" value="InterPro"/>
</dbReference>
<comment type="caution">
    <text evidence="2">The sequence shown here is derived from an EMBL/GenBank/DDBJ whole genome shotgun (WGS) entry which is preliminary data.</text>
</comment>
<dbReference type="OrthoDB" id="7568952at2"/>
<dbReference type="InterPro" id="IPR010982">
    <property type="entry name" value="Lambda_DNA-bd_dom_sf"/>
</dbReference>
<dbReference type="Pfam" id="PF13443">
    <property type="entry name" value="HTH_26"/>
    <property type="match status" value="1"/>
</dbReference>
<protein>
    <submittedName>
        <fullName evidence="2">Helix-turn-helix transcriptional regulator</fullName>
    </submittedName>
</protein>
<dbReference type="RefSeq" id="WP_142644030.1">
    <property type="nucleotide sequence ID" value="NZ_VDGI01000026.1"/>
</dbReference>
<dbReference type="EMBL" id="VDGI01000026">
    <property type="protein sequence ID" value="TQR17547.1"/>
    <property type="molecule type" value="Genomic_DNA"/>
</dbReference>
<accession>A0A544TJA9</accession>
<keyword evidence="3" id="KW-1185">Reference proteome</keyword>
<gene>
    <name evidence="2" type="ORF">FG384_17775</name>
</gene>
<dbReference type="AlphaFoldDB" id="A0A544TJA9"/>
<evidence type="ECO:0000313" key="3">
    <source>
        <dbReference type="Proteomes" id="UP000316626"/>
    </source>
</evidence>
<organism evidence="2 3">
    <name type="scientific">Psychrobacillus vulpis</name>
    <dbReference type="NCBI Taxonomy" id="2325572"/>
    <lineage>
        <taxon>Bacteria</taxon>
        <taxon>Bacillati</taxon>
        <taxon>Bacillota</taxon>
        <taxon>Bacilli</taxon>
        <taxon>Bacillales</taxon>
        <taxon>Bacillaceae</taxon>
        <taxon>Psychrobacillus</taxon>
    </lineage>
</organism>
<dbReference type="InterPro" id="IPR001387">
    <property type="entry name" value="Cro/C1-type_HTH"/>
</dbReference>
<evidence type="ECO:0000259" key="1">
    <source>
        <dbReference type="Pfam" id="PF13443"/>
    </source>
</evidence>
<reference evidence="2 3" key="1">
    <citation type="submission" date="2019-06" db="EMBL/GenBank/DDBJ databases">
        <title>Psychrobacillus vulpis sp. nov., a new species isolated from feces of a red fox that inhabits in The Tablas de Daimiel Natural Park, Albacete, Spain.</title>
        <authorList>
            <person name="Rodriguez M."/>
            <person name="Reina J.C."/>
            <person name="Bejar V."/>
            <person name="Llamas I."/>
        </authorList>
    </citation>
    <scope>NUCLEOTIDE SEQUENCE [LARGE SCALE GENOMIC DNA]</scope>
    <source>
        <strain evidence="2 3">Z8</strain>
    </source>
</reference>
<name>A0A544TJA9_9BACI</name>
<evidence type="ECO:0000313" key="2">
    <source>
        <dbReference type="EMBL" id="TQR17547.1"/>
    </source>
</evidence>
<sequence>MKKNLLNKKSSFGDWLDIQKDISIYVLEEASGISYSTISKLCNTPNYLPRFSTIAKINEGLKVLGKSVNLNDYF</sequence>